<evidence type="ECO:0008006" key="5">
    <source>
        <dbReference type="Google" id="ProtNLM"/>
    </source>
</evidence>
<gene>
    <name evidence="3" type="ORF">NEF87_001252</name>
</gene>
<feature type="transmembrane region" description="Helical" evidence="2">
    <location>
        <begin position="374"/>
        <end position="392"/>
    </location>
</feature>
<keyword evidence="2" id="KW-1133">Transmembrane helix</keyword>
<keyword evidence="2" id="KW-0812">Transmembrane</keyword>
<name>A0ABY6HPZ7_9ARCH</name>
<dbReference type="EMBL" id="CP104013">
    <property type="protein sequence ID" value="UYP44967.1"/>
    <property type="molecule type" value="Genomic_DNA"/>
</dbReference>
<evidence type="ECO:0000256" key="2">
    <source>
        <dbReference type="SAM" id="Phobius"/>
    </source>
</evidence>
<dbReference type="NCBIfam" id="NF033507">
    <property type="entry name" value="Loki-CTERM"/>
    <property type="match status" value="1"/>
</dbReference>
<evidence type="ECO:0000313" key="3">
    <source>
        <dbReference type="EMBL" id="UYP44967.1"/>
    </source>
</evidence>
<reference evidence="3" key="1">
    <citation type="submission" date="2022-09" db="EMBL/GenBank/DDBJ databases">
        <title>Actin cytoskeleton and complex cell architecture in an #Asgard archaeon.</title>
        <authorList>
            <person name="Ponce Toledo R.I."/>
            <person name="Schleper C."/>
            <person name="Rodrigues Oliveira T."/>
            <person name="Wollweber F."/>
            <person name="Xu J."/>
            <person name="Rittmann S."/>
            <person name="Klingl A."/>
            <person name="Pilhofer M."/>
        </authorList>
    </citation>
    <scope>NUCLEOTIDE SEQUENCE</scope>
    <source>
        <strain evidence="3">B-35</strain>
    </source>
</reference>
<evidence type="ECO:0000313" key="4">
    <source>
        <dbReference type="Proteomes" id="UP001208689"/>
    </source>
</evidence>
<feature type="compositionally biased region" description="Acidic residues" evidence="1">
    <location>
        <begin position="66"/>
        <end position="81"/>
    </location>
</feature>
<keyword evidence="2" id="KW-0472">Membrane</keyword>
<proteinExistence type="predicted"/>
<dbReference type="Proteomes" id="UP001208689">
    <property type="component" value="Chromosome"/>
</dbReference>
<accession>A0ABY6HPZ7</accession>
<feature type="compositionally biased region" description="Acidic residues" evidence="1">
    <location>
        <begin position="45"/>
        <end position="59"/>
    </location>
</feature>
<organism evidence="3 4">
    <name type="scientific">Candidatus Lokiarchaeum ossiferum</name>
    <dbReference type="NCBI Taxonomy" id="2951803"/>
    <lineage>
        <taxon>Archaea</taxon>
        <taxon>Promethearchaeati</taxon>
        <taxon>Promethearchaeota</taxon>
        <taxon>Promethearchaeia</taxon>
        <taxon>Promethearchaeales</taxon>
        <taxon>Promethearchaeaceae</taxon>
        <taxon>Candidatus Lokiarchaeum</taxon>
    </lineage>
</organism>
<protein>
    <recommendedName>
        <fullName evidence="5">EF-hand domain-containing protein</fullName>
    </recommendedName>
</protein>
<evidence type="ECO:0000256" key="1">
    <source>
        <dbReference type="SAM" id="MobiDB-lite"/>
    </source>
</evidence>
<keyword evidence="4" id="KW-1185">Reference proteome</keyword>
<feature type="region of interest" description="Disordered" evidence="1">
    <location>
        <begin position="39"/>
        <end position="85"/>
    </location>
</feature>
<sequence length="396" mass="44375">MKKKLIGLVLLGAFFLSLGIVNGQIYNTSLESERNAGISLNTVNETDDNEDEETNDSIDENLAKDEDIDEDNDDIDDEYEDENKREVQIEVSENEIQIESKMEHGNVTNKFQVKIHWDDGIALKLEFESEYENATTESELEVEFKTVFKKIIEYVDIDGDGMFNKSNDTILQEYLIDTFKDPEYTAITQNDSSVLHYIKIGTADDVFTIHLFAAGEFMNVNSTTITPTQVKLDIEINDFPFLNSTSRLALYTKLESESEYAVEHDTEDEVNGFAVQESGLASVMNGFAAAFTWAEYANIDGMSEDVLVNPVSADDIDVNDEKIFFNYPHGTNIYHDPKIGVQGLLTESPMMSTDVSTNPTDGAISDLIANIPGYPLWIMFGIAGISIALIVFKKKK</sequence>